<comment type="caution">
    <text evidence="18">The sequence shown here is derived from an EMBL/GenBank/DDBJ whole genome shotgun (WGS) entry which is preliminary data.</text>
</comment>
<dbReference type="HOGENOM" id="CLU_065181_0_0_1"/>
<gene>
    <name evidence="18" type="ORF">SLOPH_339</name>
</gene>
<feature type="signal peptide" evidence="17">
    <location>
        <begin position="1"/>
        <end position="16"/>
    </location>
</feature>
<keyword evidence="16" id="KW-0812">Transmembrane</keyword>
<evidence type="ECO:0000256" key="9">
    <source>
        <dbReference type="ARBA" id="ARBA00022827"/>
    </source>
</evidence>
<name>S7XK08_SPRLO</name>
<keyword evidence="8" id="KW-0256">Endoplasmic reticulum</keyword>
<reference evidence="19" key="1">
    <citation type="journal article" date="2013" name="PLoS Genet.">
        <title>The genome of Spraguea lophii and the basis of host-microsporidian interactions.</title>
        <authorList>
            <person name="Campbell S.E."/>
            <person name="Williams T.A."/>
            <person name="Yousuf A."/>
            <person name="Soanes D.M."/>
            <person name="Paszkiewicz K.H."/>
            <person name="Williams B.A.P."/>
        </authorList>
    </citation>
    <scope>NUCLEOTIDE SEQUENCE [LARGE SCALE GENOMIC DNA]</scope>
    <source>
        <strain evidence="19">42_110</strain>
    </source>
</reference>
<evidence type="ECO:0000256" key="8">
    <source>
        <dbReference type="ARBA" id="ARBA00022824"/>
    </source>
</evidence>
<evidence type="ECO:0000256" key="13">
    <source>
        <dbReference type="ARBA" id="ARBA00023157"/>
    </source>
</evidence>
<evidence type="ECO:0000256" key="3">
    <source>
        <dbReference type="ARBA" id="ARBA00008277"/>
    </source>
</evidence>
<keyword evidence="7 17" id="KW-0732">Signal</keyword>
<accession>S7XK08</accession>
<keyword evidence="11" id="KW-0560">Oxidoreductase</keyword>
<evidence type="ECO:0000313" key="18">
    <source>
        <dbReference type="EMBL" id="EPR79389.1"/>
    </source>
</evidence>
<dbReference type="SUPFAM" id="SSF110019">
    <property type="entry name" value="ERO1-like"/>
    <property type="match status" value="1"/>
</dbReference>
<keyword evidence="9" id="KW-0274">FAD</keyword>
<dbReference type="Proteomes" id="UP000014978">
    <property type="component" value="Unassembled WGS sequence"/>
</dbReference>
<dbReference type="OrthoDB" id="269384at2759"/>
<evidence type="ECO:0000256" key="2">
    <source>
        <dbReference type="ARBA" id="ARBA00004367"/>
    </source>
</evidence>
<keyword evidence="12 16" id="KW-0472">Membrane</keyword>
<comment type="cofactor">
    <cofactor evidence="1">
        <name>FAD</name>
        <dbReference type="ChEBI" id="CHEBI:57692"/>
    </cofactor>
</comment>
<dbReference type="AlphaFoldDB" id="S7XK08"/>
<dbReference type="InParanoid" id="S7XK08"/>
<keyword evidence="10" id="KW-0249">Electron transport</keyword>
<evidence type="ECO:0000256" key="12">
    <source>
        <dbReference type="ARBA" id="ARBA00023136"/>
    </source>
</evidence>
<keyword evidence="19" id="KW-1185">Reference proteome</keyword>
<dbReference type="GO" id="GO:0015035">
    <property type="term" value="F:protein-disulfide reductase activity"/>
    <property type="evidence" value="ECO:0007669"/>
    <property type="project" value="InterPro"/>
</dbReference>
<evidence type="ECO:0000313" key="19">
    <source>
        <dbReference type="Proteomes" id="UP000014978"/>
    </source>
</evidence>
<keyword evidence="15" id="KW-0676">Redox-active center</keyword>
<keyword evidence="5" id="KW-0813">Transport</keyword>
<dbReference type="PANTHER" id="PTHR12613:SF0">
    <property type="entry name" value="ERO1-LIKE PROTEIN"/>
    <property type="match status" value="1"/>
</dbReference>
<keyword evidence="6" id="KW-0285">Flavoprotein</keyword>
<feature type="transmembrane region" description="Helical" evidence="16">
    <location>
        <begin position="295"/>
        <end position="315"/>
    </location>
</feature>
<dbReference type="PANTHER" id="PTHR12613">
    <property type="entry name" value="ERO1-RELATED"/>
    <property type="match status" value="1"/>
</dbReference>
<evidence type="ECO:0000256" key="11">
    <source>
        <dbReference type="ARBA" id="ARBA00023002"/>
    </source>
</evidence>
<evidence type="ECO:0000256" key="5">
    <source>
        <dbReference type="ARBA" id="ARBA00022448"/>
    </source>
</evidence>
<organism evidence="18 19">
    <name type="scientific">Spraguea lophii (strain 42_110)</name>
    <name type="common">Microsporidian parasite</name>
    <dbReference type="NCBI Taxonomy" id="1358809"/>
    <lineage>
        <taxon>Eukaryota</taxon>
        <taxon>Fungi</taxon>
        <taxon>Fungi incertae sedis</taxon>
        <taxon>Microsporidia</taxon>
        <taxon>Spragueidae</taxon>
        <taxon>Spraguea</taxon>
    </lineage>
</organism>
<evidence type="ECO:0000256" key="7">
    <source>
        <dbReference type="ARBA" id="ARBA00022729"/>
    </source>
</evidence>
<dbReference type="InterPro" id="IPR007266">
    <property type="entry name" value="Ero1"/>
</dbReference>
<dbReference type="STRING" id="1358809.S7XK08"/>
<evidence type="ECO:0000256" key="17">
    <source>
        <dbReference type="SAM" id="SignalP"/>
    </source>
</evidence>
<proteinExistence type="inferred from homology"/>
<evidence type="ECO:0000256" key="4">
    <source>
        <dbReference type="ARBA" id="ARBA00011802"/>
    </source>
</evidence>
<dbReference type="Pfam" id="PF04137">
    <property type="entry name" value="ERO1"/>
    <property type="match status" value="1"/>
</dbReference>
<evidence type="ECO:0000256" key="10">
    <source>
        <dbReference type="ARBA" id="ARBA00022982"/>
    </source>
</evidence>
<feature type="chain" id="PRO_5004546729" evidence="17">
    <location>
        <begin position="17"/>
        <end position="320"/>
    </location>
</feature>
<keyword evidence="14" id="KW-0325">Glycoprotein</keyword>
<comment type="subunit">
    <text evidence="4">May function both as a monomer and a homodimer.</text>
</comment>
<dbReference type="EMBL" id="ATCN01000275">
    <property type="protein sequence ID" value="EPR79389.1"/>
    <property type="molecule type" value="Genomic_DNA"/>
</dbReference>
<evidence type="ECO:0000256" key="1">
    <source>
        <dbReference type="ARBA" id="ARBA00001974"/>
    </source>
</evidence>
<dbReference type="GO" id="GO:0005789">
    <property type="term" value="C:endoplasmic reticulum membrane"/>
    <property type="evidence" value="ECO:0007669"/>
    <property type="project" value="UniProtKB-SubCell"/>
</dbReference>
<evidence type="ECO:0000256" key="6">
    <source>
        <dbReference type="ARBA" id="ARBA00022630"/>
    </source>
</evidence>
<sequence>MFLFFSLSLCCLMVEKDTFLRSNVLELSRHSIFSRVYIDLSTPCEIPELAQYCYGDCSVPLNGKIMDKAKLKNKRKSKEEKLTLVDLLKVPEAYTGYKEGAREVWMALVNLSNDGFYKSVLSGVQYSISVHICAFYKKMGGIFLCNPSLFGKICKPEGKVNFLKLLKFAKNSFKKMNIEKIEELFTKPELNKIYDIQSVILDVDQYYVNPDLLDVLDKALLVLNCTACEKCKLWGKIQFMGLRTFIKVQLNQKLDNVDELIYAVNFLARLVTSEYESARLESLYKSKYSLVYNVFIYYEEILGISLAFILYFVIFKKRRR</sequence>
<dbReference type="InterPro" id="IPR037192">
    <property type="entry name" value="ERO1-like_sf"/>
</dbReference>
<dbReference type="VEuPathDB" id="MicrosporidiaDB:SLOPH_339"/>
<keyword evidence="13" id="KW-1015">Disulfide bond</keyword>
<evidence type="ECO:0000256" key="15">
    <source>
        <dbReference type="ARBA" id="ARBA00023284"/>
    </source>
</evidence>
<comment type="subcellular location">
    <subcellularLocation>
        <location evidence="2">Endoplasmic reticulum membrane</location>
        <topology evidence="2">Peripheral membrane protein</topology>
        <orientation evidence="2">Lumenal side</orientation>
    </subcellularLocation>
</comment>
<dbReference type="OMA" id="NEICKHR"/>
<evidence type="ECO:0000256" key="14">
    <source>
        <dbReference type="ARBA" id="ARBA00023180"/>
    </source>
</evidence>
<comment type="similarity">
    <text evidence="3">Belongs to the EROs family.</text>
</comment>
<dbReference type="GO" id="GO:0034975">
    <property type="term" value="P:protein folding in endoplasmic reticulum"/>
    <property type="evidence" value="ECO:0007669"/>
    <property type="project" value="InterPro"/>
</dbReference>
<protein>
    <submittedName>
        <fullName evidence="18">Endoplasmic Reticulum Oxidoreductin 1</fullName>
    </submittedName>
</protein>
<evidence type="ECO:0000256" key="16">
    <source>
        <dbReference type="SAM" id="Phobius"/>
    </source>
</evidence>
<dbReference type="GO" id="GO:0016972">
    <property type="term" value="F:thiol oxidase activity"/>
    <property type="evidence" value="ECO:0007669"/>
    <property type="project" value="InterPro"/>
</dbReference>
<keyword evidence="16" id="KW-1133">Transmembrane helix</keyword>
<dbReference type="GO" id="GO:0071949">
    <property type="term" value="F:FAD binding"/>
    <property type="evidence" value="ECO:0007669"/>
    <property type="project" value="InterPro"/>
</dbReference>